<dbReference type="EMBL" id="JAJGCB010000019">
    <property type="protein sequence ID" value="KAJ8988288.1"/>
    <property type="molecule type" value="Genomic_DNA"/>
</dbReference>
<feature type="compositionally biased region" description="Basic and acidic residues" evidence="1">
    <location>
        <begin position="563"/>
        <end position="589"/>
    </location>
</feature>
<feature type="compositionally biased region" description="Low complexity" evidence="1">
    <location>
        <begin position="517"/>
        <end position="530"/>
    </location>
</feature>
<feature type="compositionally biased region" description="Polar residues" evidence="1">
    <location>
        <begin position="833"/>
        <end position="852"/>
    </location>
</feature>
<feature type="region of interest" description="Disordered" evidence="1">
    <location>
        <begin position="954"/>
        <end position="976"/>
    </location>
</feature>
<feature type="compositionally biased region" description="Polar residues" evidence="1">
    <location>
        <begin position="170"/>
        <end position="182"/>
    </location>
</feature>
<sequence length="1131" mass="121679">MPLNQMQHSPLSAITEFTDSPPCSSPAATESLPEGAARIVTSVAPGSKGERQISLQWPLVISKTRGSSDVTPTEVMSMAARASMLMRMGGGITHTSNSSRPTPVNTTVPRSVSMSSTTSSAPDDPLPPLPTIDVYKHPRTQELRARASNASLDTVGSSVLGSAVGSPSSNVRENNVSNQGISTRLRGLDSRQGQKTSGPRLQVPPVKQTIHGLCVSKPSFHSLHPSFDVNEASPEPRGDDSRQGRPAARMTREDSFKTIDASQWENPLPLRIKKIRSAGSNPARHSMYESSKVQQWRAVSDPMATDLCHSPASLAGNAIKRPASVATGNPLQWDRQGDFATNRHSLSSLDGPRRGHRRQNCVRITNLPAIEPRQKILGQMPELREELQNVDAPDTDADDADNFQPPQSSVPVPRTQTTVMAPASTVDSISPFRNRPVLTPSSRPLPRQHNEPRSSASLGIPRADSDIFNPSHVGAAPSSNYNTSPRQWMFSPDSKVNTGVHSSPLSGRPSAIHPFDSPTLPSPTLNSSSLYPRKSLVKGPRNPRGSGSSPSPLQNKQGPNFRVSKERESSTTRERDRDRDRDREIDLRKSVMMLRSMNSEGGLLDQSHGNGSSNTSLRFYRNIGGESNSSTPDPYRTVVASANATPPLNKRISGLRNSAYGASSTMTISPVLDKDRSTSTATSRGCSPLVHSTSINMANSANSLTMNRSKAGVAGAASHVALFPPSQAFPFGSTTPIAASPSGISIWEDASVHTESPEPEGVRTPPTLGTGVGFDSSSLHVTPLALRPKRDADVPAGRSGCGYQMHPESQFLPVGKQQQEQRQHQHQQQTRQLSSPPRNYNGLSICRPQTPNKAYPYPSPRSATATTSSPRQRSGPSSAGMYMLLQPLADNGNSKHNLCRHERDGTSDNNNTETDTDAENPSSHLYSQSYSTASPNLNPKSSLVQRLEQAVTGTHWSTSTATRNSPARSNDVDQPPFYSKVVLDHSKRPDRDRASGPIPSALLRARSASNNLNTHNIQHSTTDSGWVAVNGPLNPLTQFQKGHGQHHQAAPSSSFTDTHRHDRRRLSHRSVPSRAKGDSDSVDENDDDNDGDNLSGGNDRMNPGYNNGGIGIGVGIGLGLQLPDGILGHAN</sequence>
<organism evidence="2 3">
    <name type="scientific">Exophiala dermatitidis</name>
    <name type="common">Black yeast-like fungus</name>
    <name type="synonym">Wangiella dermatitidis</name>
    <dbReference type="NCBI Taxonomy" id="5970"/>
    <lineage>
        <taxon>Eukaryota</taxon>
        <taxon>Fungi</taxon>
        <taxon>Dikarya</taxon>
        <taxon>Ascomycota</taxon>
        <taxon>Pezizomycotina</taxon>
        <taxon>Eurotiomycetes</taxon>
        <taxon>Chaetothyriomycetidae</taxon>
        <taxon>Chaetothyriales</taxon>
        <taxon>Herpotrichiellaceae</taxon>
        <taxon>Exophiala</taxon>
    </lineage>
</organism>
<name>A0AAN6IS14_EXODE</name>
<feature type="compositionally biased region" description="Low complexity" evidence="1">
    <location>
        <begin position="860"/>
        <end position="874"/>
    </location>
</feature>
<feature type="compositionally biased region" description="Polar residues" evidence="1">
    <location>
        <begin position="494"/>
        <end position="505"/>
    </location>
</feature>
<evidence type="ECO:0000313" key="2">
    <source>
        <dbReference type="EMBL" id="KAJ8988288.1"/>
    </source>
</evidence>
<feature type="region of interest" description="Disordered" evidence="1">
    <location>
        <begin position="392"/>
        <end position="590"/>
    </location>
</feature>
<feature type="compositionally biased region" description="Polar residues" evidence="1">
    <location>
        <begin position="954"/>
        <end position="968"/>
    </location>
</feature>
<feature type="compositionally biased region" description="Low complexity" evidence="1">
    <location>
        <begin position="106"/>
        <end position="123"/>
    </location>
</feature>
<feature type="compositionally biased region" description="Low complexity" evidence="1">
    <location>
        <begin position="539"/>
        <end position="552"/>
    </location>
</feature>
<feature type="compositionally biased region" description="Polar residues" evidence="1">
    <location>
        <begin position="404"/>
        <end position="419"/>
    </location>
</feature>
<gene>
    <name evidence="2" type="ORF">HRR80_007704</name>
</gene>
<comment type="caution">
    <text evidence="2">The sequence shown here is derived from an EMBL/GenBank/DDBJ whole genome shotgun (WGS) entry which is preliminary data.</text>
</comment>
<proteinExistence type="predicted"/>
<evidence type="ECO:0000256" key="1">
    <source>
        <dbReference type="SAM" id="MobiDB-lite"/>
    </source>
</evidence>
<feature type="compositionally biased region" description="Polar residues" evidence="1">
    <location>
        <begin position="477"/>
        <end position="486"/>
    </location>
</feature>
<feature type="compositionally biased region" description="Polar residues" evidence="1">
    <location>
        <begin position="921"/>
        <end position="939"/>
    </location>
</feature>
<feature type="region of interest" description="Disordered" evidence="1">
    <location>
        <begin position="225"/>
        <end position="254"/>
    </location>
</feature>
<feature type="compositionally biased region" description="Low complexity" evidence="1">
    <location>
        <begin position="1092"/>
        <end position="1102"/>
    </location>
</feature>
<dbReference type="AlphaFoldDB" id="A0AAN6IS14"/>
<evidence type="ECO:0000313" key="3">
    <source>
        <dbReference type="Proteomes" id="UP001161757"/>
    </source>
</evidence>
<feature type="compositionally biased region" description="Low complexity" evidence="1">
    <location>
        <begin position="159"/>
        <end position="169"/>
    </location>
</feature>
<feature type="compositionally biased region" description="Acidic residues" evidence="1">
    <location>
        <begin position="1080"/>
        <end position="1091"/>
    </location>
</feature>
<accession>A0AAN6IS14</accession>
<reference evidence="2" key="1">
    <citation type="submission" date="2023-01" db="EMBL/GenBank/DDBJ databases">
        <title>Exophiala dermititidis isolated from Cystic Fibrosis Patient.</title>
        <authorList>
            <person name="Kurbessoian T."/>
            <person name="Crocker A."/>
            <person name="Murante D."/>
            <person name="Hogan D.A."/>
            <person name="Stajich J.E."/>
        </authorList>
    </citation>
    <scope>NUCLEOTIDE SEQUENCE</scope>
    <source>
        <strain evidence="2">Ex8</strain>
    </source>
</reference>
<feature type="region of interest" description="Disordered" evidence="1">
    <location>
        <begin position="752"/>
        <end position="939"/>
    </location>
</feature>
<feature type="compositionally biased region" description="Polar residues" evidence="1">
    <location>
        <begin position="93"/>
        <end position="105"/>
    </location>
</feature>
<dbReference type="Proteomes" id="UP001161757">
    <property type="component" value="Unassembled WGS sequence"/>
</dbReference>
<feature type="compositionally biased region" description="Basic and acidic residues" evidence="1">
    <location>
        <begin position="234"/>
        <end position="243"/>
    </location>
</feature>
<feature type="region of interest" description="Disordered" evidence="1">
    <location>
        <begin position="1026"/>
        <end position="1102"/>
    </location>
</feature>
<feature type="region of interest" description="Disordered" evidence="1">
    <location>
        <begin position="159"/>
        <end position="203"/>
    </location>
</feature>
<protein>
    <submittedName>
        <fullName evidence="2">Uncharacterized protein</fullName>
    </submittedName>
</protein>
<feature type="region of interest" description="Disordered" evidence="1">
    <location>
        <begin position="89"/>
        <end position="133"/>
    </location>
</feature>